<organism evidence="2 4">
    <name type="scientific">Smittium mucronatum</name>
    <dbReference type="NCBI Taxonomy" id="133383"/>
    <lineage>
        <taxon>Eukaryota</taxon>
        <taxon>Fungi</taxon>
        <taxon>Fungi incertae sedis</taxon>
        <taxon>Zoopagomycota</taxon>
        <taxon>Kickxellomycotina</taxon>
        <taxon>Harpellomycetes</taxon>
        <taxon>Harpellales</taxon>
        <taxon>Legeriomycetaceae</taxon>
        <taxon>Smittium</taxon>
    </lineage>
</organism>
<evidence type="ECO:0000313" key="2">
    <source>
        <dbReference type="EMBL" id="OLY79523.1"/>
    </source>
</evidence>
<comment type="caution">
    <text evidence="2">The sequence shown here is derived from an EMBL/GenBank/DDBJ whole genome shotgun (WGS) entry which is preliminary data.</text>
</comment>
<proteinExistence type="predicted"/>
<protein>
    <submittedName>
        <fullName evidence="2">Uncharacterized protein</fullName>
    </submittedName>
</protein>
<evidence type="ECO:0000313" key="3">
    <source>
        <dbReference type="EMBL" id="OLY83745.1"/>
    </source>
</evidence>
<sequence length="182" mass="20498">MPPEKSRKRMFYDNLSESNVKIVIKSFKDENTKPAGNCQYESINNIPGTGKNFIGMDIRSPKKQIEESRMKSKLEFGDGGFENEDIKFETIIKNEIISIEDCKPEISKNSAIKIESDSEEDTTTKTIKVIKNQDKSTQADNKIESLYVKSSLTSSLPLSLPTSSEPKQEIIPVINDGERSEN</sequence>
<dbReference type="EMBL" id="LSSL01004345">
    <property type="protein sequence ID" value="OLY79523.1"/>
    <property type="molecule type" value="Genomic_DNA"/>
</dbReference>
<reference evidence="2 4" key="1">
    <citation type="journal article" date="2016" name="Mol. Biol. Evol.">
        <title>Genome-Wide Survey of Gut Fungi (Harpellales) Reveals the First Horizontally Transferred Ubiquitin Gene from a Mosquito Host.</title>
        <authorList>
            <person name="Wang Y."/>
            <person name="White M.M."/>
            <person name="Kvist S."/>
            <person name="Moncalvo J.M."/>
        </authorList>
    </citation>
    <scope>NUCLEOTIDE SEQUENCE [LARGE SCALE GENOMIC DNA]</scope>
    <source>
        <strain evidence="2 4">ALG-7-W6</strain>
    </source>
</reference>
<keyword evidence="4" id="KW-1185">Reference proteome</keyword>
<dbReference type="AlphaFoldDB" id="A0A1R0GRJ6"/>
<evidence type="ECO:0000313" key="4">
    <source>
        <dbReference type="Proteomes" id="UP000187455"/>
    </source>
</evidence>
<dbReference type="Proteomes" id="UP000187455">
    <property type="component" value="Unassembled WGS sequence"/>
</dbReference>
<reference evidence="2" key="2">
    <citation type="submission" date="2017-01" db="EMBL/GenBank/DDBJ databases">
        <authorList>
            <person name="Mah S.A."/>
            <person name="Swanson W.J."/>
            <person name="Moy G.W."/>
            <person name="Vacquier V.D."/>
        </authorList>
    </citation>
    <scope>NUCLEOTIDE SEQUENCE</scope>
    <source>
        <strain evidence="2">ALG-7-W6</strain>
    </source>
</reference>
<evidence type="ECO:0000256" key="1">
    <source>
        <dbReference type="SAM" id="MobiDB-lite"/>
    </source>
</evidence>
<name>A0A1R0GRJ6_9FUNG</name>
<accession>A0A1R0GRJ6</accession>
<gene>
    <name evidence="3" type="ORF">AYI68_g2113</name>
    <name evidence="2" type="ORF">AYI68_g6407</name>
</gene>
<feature type="compositionally biased region" description="Low complexity" evidence="1">
    <location>
        <begin position="155"/>
        <end position="164"/>
    </location>
</feature>
<dbReference type="EMBL" id="LSSL01000768">
    <property type="protein sequence ID" value="OLY83745.1"/>
    <property type="molecule type" value="Genomic_DNA"/>
</dbReference>
<feature type="region of interest" description="Disordered" evidence="1">
    <location>
        <begin position="155"/>
        <end position="182"/>
    </location>
</feature>